<dbReference type="EMBL" id="KK785031">
    <property type="protein sequence ID" value="KDO52540.1"/>
    <property type="molecule type" value="Genomic_DNA"/>
</dbReference>
<organism evidence="1 2">
    <name type="scientific">Citrus sinensis</name>
    <name type="common">Sweet orange</name>
    <name type="synonym">Citrus aurantium var. sinensis</name>
    <dbReference type="NCBI Taxonomy" id="2711"/>
    <lineage>
        <taxon>Eukaryota</taxon>
        <taxon>Viridiplantae</taxon>
        <taxon>Streptophyta</taxon>
        <taxon>Embryophyta</taxon>
        <taxon>Tracheophyta</taxon>
        <taxon>Spermatophyta</taxon>
        <taxon>Magnoliopsida</taxon>
        <taxon>eudicotyledons</taxon>
        <taxon>Gunneridae</taxon>
        <taxon>Pentapetalae</taxon>
        <taxon>rosids</taxon>
        <taxon>malvids</taxon>
        <taxon>Sapindales</taxon>
        <taxon>Rutaceae</taxon>
        <taxon>Aurantioideae</taxon>
        <taxon>Citrus</taxon>
    </lineage>
</organism>
<evidence type="ECO:0000313" key="2">
    <source>
        <dbReference type="Proteomes" id="UP000027120"/>
    </source>
</evidence>
<name>A0A067EF55_CITSI</name>
<evidence type="ECO:0000313" key="1">
    <source>
        <dbReference type="EMBL" id="KDO52540.1"/>
    </source>
</evidence>
<sequence>VKILMLRMLYPVSYQRLST</sequence>
<accession>A0A067EF55</accession>
<feature type="non-terminal residue" evidence="1">
    <location>
        <position position="1"/>
    </location>
</feature>
<keyword evidence="2" id="KW-1185">Reference proteome</keyword>
<reference evidence="1 2" key="1">
    <citation type="submission" date="2014-04" db="EMBL/GenBank/DDBJ databases">
        <authorList>
            <consortium name="International Citrus Genome Consortium"/>
            <person name="Gmitter F."/>
            <person name="Chen C."/>
            <person name="Farmerie W."/>
            <person name="Harkins T."/>
            <person name="Desany B."/>
            <person name="Mohiuddin M."/>
            <person name="Kodira C."/>
            <person name="Borodovsky M."/>
            <person name="Lomsadze A."/>
            <person name="Burns P."/>
            <person name="Jenkins J."/>
            <person name="Prochnik S."/>
            <person name="Shu S."/>
            <person name="Chapman J."/>
            <person name="Pitluck S."/>
            <person name="Schmutz J."/>
            <person name="Rokhsar D."/>
        </authorList>
    </citation>
    <scope>NUCLEOTIDE SEQUENCE</scope>
</reference>
<dbReference type="AlphaFoldDB" id="A0A067EF55"/>
<proteinExistence type="predicted"/>
<dbReference type="Proteomes" id="UP000027120">
    <property type="component" value="Unassembled WGS sequence"/>
</dbReference>
<gene>
    <name evidence="1" type="ORF">CISIN_1g0406501mg</name>
</gene>
<protein>
    <submittedName>
        <fullName evidence="1">Uncharacterized protein</fullName>
    </submittedName>
</protein>